<feature type="binding site" evidence="1">
    <location>
        <position position="37"/>
    </location>
    <ligand>
        <name>ATP</name>
        <dbReference type="ChEBI" id="CHEBI:30616"/>
    </ligand>
</feature>
<dbReference type="InterPro" id="IPR000719">
    <property type="entry name" value="Prot_kinase_dom"/>
</dbReference>
<evidence type="ECO:0000313" key="3">
    <source>
        <dbReference type="EMBL" id="UTX44471.1"/>
    </source>
</evidence>
<dbReference type="PROSITE" id="PS50011">
    <property type="entry name" value="PROTEIN_KINASE_DOM"/>
    <property type="match status" value="1"/>
</dbReference>
<dbReference type="InterPro" id="IPR050235">
    <property type="entry name" value="CK1_Ser-Thr_kinase"/>
</dbReference>
<evidence type="ECO:0000313" key="4">
    <source>
        <dbReference type="Proteomes" id="UP001059546"/>
    </source>
</evidence>
<proteinExistence type="predicted"/>
<protein>
    <submittedName>
        <fullName evidence="3">Casein kinase I</fullName>
    </submittedName>
</protein>
<accession>A0A9Q9C5C5</accession>
<organism evidence="3 4">
    <name type="scientific">Encephalitozoon hellem</name>
    <name type="common">Microsporidian parasite</name>
    <dbReference type="NCBI Taxonomy" id="27973"/>
    <lineage>
        <taxon>Eukaryota</taxon>
        <taxon>Fungi</taxon>
        <taxon>Fungi incertae sedis</taxon>
        <taxon>Microsporidia</taxon>
        <taxon>Unikaryonidae</taxon>
        <taxon>Encephalitozoon</taxon>
    </lineage>
</organism>
<sequence>MGGKIKNYTICQEIGRGGFGKVYEVRIEDGEKAYALKIENGKERGKGSVIINEIQAYHELRGCNEIPPLVDYGFHGTLAFLVLPLFRYSLRDILERHPRFFTRKSATIVGKKLLSTIEYIHERGRLYRDLKPENVMFDYNNKVYLIDFGMSVPYLKKDGSHIPEAEGKSVSGTLWYMSINTHKGMEQSRRDDLESLFYLLILLYKSGLPWMEVGASITKRQKTRTKKIKEDLSVHNLCDGISGKKHLIKFFQYVRGLKFSEKPDYKYLDSLLDEIFHNEKELQSFKEIDDEDQKKSTKTVSISLWSKFASILNPFVVR</sequence>
<dbReference type="PROSITE" id="PS00107">
    <property type="entry name" value="PROTEIN_KINASE_ATP"/>
    <property type="match status" value="1"/>
</dbReference>
<dbReference type="Pfam" id="PF00069">
    <property type="entry name" value="Pkinase"/>
    <property type="match status" value="1"/>
</dbReference>
<keyword evidence="1" id="KW-0067">ATP-binding</keyword>
<name>A0A9Q9C5C5_ENCHE</name>
<keyword evidence="1" id="KW-0547">Nucleotide-binding</keyword>
<evidence type="ECO:0000256" key="1">
    <source>
        <dbReference type="PROSITE-ProRule" id="PRU10141"/>
    </source>
</evidence>
<dbReference type="AlphaFoldDB" id="A0A9Q9C5C5"/>
<dbReference type="Gene3D" id="1.10.510.10">
    <property type="entry name" value="Transferase(Phosphotransferase) domain 1"/>
    <property type="match status" value="1"/>
</dbReference>
<evidence type="ECO:0000259" key="2">
    <source>
        <dbReference type="PROSITE" id="PS50011"/>
    </source>
</evidence>
<keyword evidence="3" id="KW-0808">Transferase</keyword>
<dbReference type="SUPFAM" id="SSF56112">
    <property type="entry name" value="Protein kinase-like (PK-like)"/>
    <property type="match status" value="1"/>
</dbReference>
<reference evidence="3" key="1">
    <citation type="submission" date="2021-05" db="EMBL/GenBank/DDBJ databases">
        <title>Encephalitozoon hellem ATCC 50604 Complete Genome.</title>
        <authorList>
            <person name="Mascarenhas dos Santos A.C."/>
            <person name="Julian A.T."/>
            <person name="Pombert J.-F."/>
        </authorList>
    </citation>
    <scope>NUCLEOTIDE SEQUENCE</scope>
    <source>
        <strain evidence="3">ATCC 50604</strain>
    </source>
</reference>
<dbReference type="InterPro" id="IPR011009">
    <property type="entry name" value="Kinase-like_dom_sf"/>
</dbReference>
<dbReference type="GO" id="GO:0004672">
    <property type="term" value="F:protein kinase activity"/>
    <property type="evidence" value="ECO:0007669"/>
    <property type="project" value="InterPro"/>
</dbReference>
<gene>
    <name evidence="3" type="ORF">GPU96_11g22750</name>
</gene>
<dbReference type="Proteomes" id="UP001059546">
    <property type="component" value="Chromosome XI"/>
</dbReference>
<dbReference type="SMART" id="SM00220">
    <property type="entry name" value="S_TKc"/>
    <property type="match status" value="1"/>
</dbReference>
<dbReference type="InterPro" id="IPR017441">
    <property type="entry name" value="Protein_kinase_ATP_BS"/>
</dbReference>
<dbReference type="EMBL" id="CP075157">
    <property type="protein sequence ID" value="UTX44471.1"/>
    <property type="molecule type" value="Genomic_DNA"/>
</dbReference>
<dbReference type="PANTHER" id="PTHR11909">
    <property type="entry name" value="CASEIN KINASE-RELATED"/>
    <property type="match status" value="1"/>
</dbReference>
<dbReference type="GO" id="GO:0005524">
    <property type="term" value="F:ATP binding"/>
    <property type="evidence" value="ECO:0007669"/>
    <property type="project" value="UniProtKB-UniRule"/>
</dbReference>
<keyword evidence="3" id="KW-0418">Kinase</keyword>
<feature type="domain" description="Protein kinase" evidence="2">
    <location>
        <begin position="8"/>
        <end position="276"/>
    </location>
</feature>